<dbReference type="AlphaFoldDB" id="A0A067F1A0"/>
<gene>
    <name evidence="4" type="ORF">CISIN_1g048768mg</name>
</gene>
<dbReference type="GO" id="GO:0016757">
    <property type="term" value="F:glycosyltransferase activity"/>
    <property type="evidence" value="ECO:0007669"/>
    <property type="project" value="UniProtKB-KW"/>
</dbReference>
<evidence type="ECO:0000256" key="1">
    <source>
        <dbReference type="ARBA" id="ARBA00009995"/>
    </source>
</evidence>
<comment type="similarity">
    <text evidence="1">Belongs to the UDP-glycosyltransferase family.</text>
</comment>
<evidence type="ECO:0000256" key="3">
    <source>
        <dbReference type="SAM" id="Phobius"/>
    </source>
</evidence>
<protein>
    <submittedName>
        <fullName evidence="4">Uncharacterized protein</fullName>
    </submittedName>
</protein>
<organism evidence="4 5">
    <name type="scientific">Citrus sinensis</name>
    <name type="common">Sweet orange</name>
    <name type="synonym">Citrus aurantium var. sinensis</name>
    <dbReference type="NCBI Taxonomy" id="2711"/>
    <lineage>
        <taxon>Eukaryota</taxon>
        <taxon>Viridiplantae</taxon>
        <taxon>Streptophyta</taxon>
        <taxon>Embryophyta</taxon>
        <taxon>Tracheophyta</taxon>
        <taxon>Spermatophyta</taxon>
        <taxon>Magnoliopsida</taxon>
        <taxon>eudicotyledons</taxon>
        <taxon>Gunneridae</taxon>
        <taxon>Pentapetalae</taxon>
        <taxon>rosids</taxon>
        <taxon>malvids</taxon>
        <taxon>Sapindales</taxon>
        <taxon>Rutaceae</taxon>
        <taxon>Aurantioideae</taxon>
        <taxon>Citrus</taxon>
    </lineage>
</organism>
<sequence length="151" mass="17423">LRDRNSVSYPYVLIWPLAALGHVMLKLAELLCNAGVKITFLNTEEFHDRLIRHRSDVFSRCINLPGFQFKTITDRLPLNHPRISDKLHEYWNGFMSFAIDVARVVGISIFYFRTIRACAFWAYYCIPQIIDAGELPIRALNSKGFVSTKSI</sequence>
<dbReference type="PANTHER" id="PTHR11926">
    <property type="entry name" value="GLUCOSYL/GLUCURONOSYL TRANSFERASES"/>
    <property type="match status" value="1"/>
</dbReference>
<dbReference type="EMBL" id="KK784927">
    <property type="protein sequence ID" value="KDO61154.1"/>
    <property type="molecule type" value="Genomic_DNA"/>
</dbReference>
<keyword evidence="2" id="KW-0328">Glycosyltransferase</keyword>
<evidence type="ECO:0000256" key="2">
    <source>
        <dbReference type="ARBA" id="ARBA00022676"/>
    </source>
</evidence>
<dbReference type="Proteomes" id="UP000027120">
    <property type="component" value="Unassembled WGS sequence"/>
</dbReference>
<dbReference type="SUPFAM" id="SSF53756">
    <property type="entry name" value="UDP-Glycosyltransferase/glycogen phosphorylase"/>
    <property type="match status" value="1"/>
</dbReference>
<keyword evidence="3" id="KW-0812">Transmembrane</keyword>
<reference evidence="4 5" key="1">
    <citation type="submission" date="2014-04" db="EMBL/GenBank/DDBJ databases">
        <authorList>
            <consortium name="International Citrus Genome Consortium"/>
            <person name="Gmitter F."/>
            <person name="Chen C."/>
            <person name="Farmerie W."/>
            <person name="Harkins T."/>
            <person name="Desany B."/>
            <person name="Mohiuddin M."/>
            <person name="Kodira C."/>
            <person name="Borodovsky M."/>
            <person name="Lomsadze A."/>
            <person name="Burns P."/>
            <person name="Jenkins J."/>
            <person name="Prochnik S."/>
            <person name="Shu S."/>
            <person name="Chapman J."/>
            <person name="Pitluck S."/>
            <person name="Schmutz J."/>
            <person name="Rokhsar D."/>
        </authorList>
    </citation>
    <scope>NUCLEOTIDE SEQUENCE</scope>
</reference>
<feature type="transmembrane region" description="Helical" evidence="3">
    <location>
        <begin position="7"/>
        <end position="25"/>
    </location>
</feature>
<evidence type="ECO:0000313" key="4">
    <source>
        <dbReference type="EMBL" id="KDO61154.1"/>
    </source>
</evidence>
<feature type="transmembrane region" description="Helical" evidence="3">
    <location>
        <begin position="90"/>
        <end position="112"/>
    </location>
</feature>
<dbReference type="SMR" id="A0A067F1A0"/>
<evidence type="ECO:0000313" key="5">
    <source>
        <dbReference type="Proteomes" id="UP000027120"/>
    </source>
</evidence>
<name>A0A067F1A0_CITSI</name>
<keyword evidence="3" id="KW-0472">Membrane</keyword>
<proteinExistence type="inferred from homology"/>
<keyword evidence="2" id="KW-0808">Transferase</keyword>
<accession>A0A067F1A0</accession>
<keyword evidence="5" id="KW-1185">Reference proteome</keyword>
<dbReference type="PANTHER" id="PTHR11926:SF1392">
    <property type="entry name" value="GLYCOSYLTRANSFERASE"/>
    <property type="match status" value="1"/>
</dbReference>
<keyword evidence="3" id="KW-1133">Transmembrane helix</keyword>
<dbReference type="STRING" id="2711.A0A067F1A0"/>
<dbReference type="Gene3D" id="3.40.50.2000">
    <property type="entry name" value="Glycogen Phosphorylase B"/>
    <property type="match status" value="2"/>
</dbReference>
<feature type="non-terminal residue" evidence="4">
    <location>
        <position position="1"/>
    </location>
</feature>